<dbReference type="InterPro" id="IPR036640">
    <property type="entry name" value="ABC1_TM_sf"/>
</dbReference>
<dbReference type="SUPFAM" id="SSF90123">
    <property type="entry name" value="ABC transporter transmembrane region"/>
    <property type="match status" value="1"/>
</dbReference>
<dbReference type="RefSeq" id="WP_240830454.1">
    <property type="nucleotide sequence ID" value="NZ_JAKWBL010000002.1"/>
</dbReference>
<sequence>MRHLRALGKYFLKYRVRLSAGILFVVLSNYFNVLSPQLMRYIINYVDNALSFTKTHPQLAIMVTIF</sequence>
<keyword evidence="6" id="KW-1185">Reference proteome</keyword>
<protein>
    <recommendedName>
        <fullName evidence="7">ABC transporter ATP-binding protein</fullName>
    </recommendedName>
</protein>
<proteinExistence type="predicted"/>
<comment type="caution">
    <text evidence="5">The sequence shown here is derived from an EMBL/GenBank/DDBJ whole genome shotgun (WGS) entry which is preliminary data.</text>
</comment>
<keyword evidence="4" id="KW-0472">Membrane</keyword>
<evidence type="ECO:0000256" key="4">
    <source>
        <dbReference type="ARBA" id="ARBA00023136"/>
    </source>
</evidence>
<keyword evidence="2" id="KW-0812">Transmembrane</keyword>
<name>A0ABS9SK74_9BACT</name>
<evidence type="ECO:0000313" key="5">
    <source>
        <dbReference type="EMBL" id="MCH5598783.1"/>
    </source>
</evidence>
<organism evidence="5 6">
    <name type="scientific">Niabella ginsengisoli</name>
    <dbReference type="NCBI Taxonomy" id="522298"/>
    <lineage>
        <taxon>Bacteria</taxon>
        <taxon>Pseudomonadati</taxon>
        <taxon>Bacteroidota</taxon>
        <taxon>Chitinophagia</taxon>
        <taxon>Chitinophagales</taxon>
        <taxon>Chitinophagaceae</taxon>
        <taxon>Niabella</taxon>
    </lineage>
</organism>
<accession>A0ABS9SK74</accession>
<dbReference type="Gene3D" id="1.20.1560.10">
    <property type="entry name" value="ABC transporter type 1, transmembrane domain"/>
    <property type="match status" value="1"/>
</dbReference>
<dbReference type="EMBL" id="JAKWBL010000002">
    <property type="protein sequence ID" value="MCH5598783.1"/>
    <property type="molecule type" value="Genomic_DNA"/>
</dbReference>
<evidence type="ECO:0000256" key="1">
    <source>
        <dbReference type="ARBA" id="ARBA00004651"/>
    </source>
</evidence>
<comment type="subcellular location">
    <subcellularLocation>
        <location evidence="1">Cell membrane</location>
        <topology evidence="1">Multi-pass membrane protein</topology>
    </subcellularLocation>
</comment>
<evidence type="ECO:0008006" key="7">
    <source>
        <dbReference type="Google" id="ProtNLM"/>
    </source>
</evidence>
<dbReference type="Proteomes" id="UP001202248">
    <property type="component" value="Unassembled WGS sequence"/>
</dbReference>
<keyword evidence="3" id="KW-1133">Transmembrane helix</keyword>
<evidence type="ECO:0000256" key="2">
    <source>
        <dbReference type="ARBA" id="ARBA00022692"/>
    </source>
</evidence>
<evidence type="ECO:0000256" key="3">
    <source>
        <dbReference type="ARBA" id="ARBA00022989"/>
    </source>
</evidence>
<evidence type="ECO:0000313" key="6">
    <source>
        <dbReference type="Proteomes" id="UP001202248"/>
    </source>
</evidence>
<gene>
    <name evidence="5" type="ORF">MKP09_13145</name>
</gene>
<reference evidence="5 6" key="1">
    <citation type="submission" date="2022-02" db="EMBL/GenBank/DDBJ databases">
        <authorList>
            <person name="Min J."/>
        </authorList>
    </citation>
    <scope>NUCLEOTIDE SEQUENCE [LARGE SCALE GENOMIC DNA]</scope>
    <source>
        <strain evidence="5 6">GR10-1</strain>
    </source>
</reference>